<proteinExistence type="predicted"/>
<dbReference type="AlphaFoldDB" id="A0A1X0S8Y1"/>
<gene>
    <name evidence="2" type="ORF">BCV71DRAFT_233004</name>
</gene>
<evidence type="ECO:0000313" key="2">
    <source>
        <dbReference type="EMBL" id="ORE20591.1"/>
    </source>
</evidence>
<organism evidence="2 3">
    <name type="scientific">Rhizopus microsporus</name>
    <dbReference type="NCBI Taxonomy" id="58291"/>
    <lineage>
        <taxon>Eukaryota</taxon>
        <taxon>Fungi</taxon>
        <taxon>Fungi incertae sedis</taxon>
        <taxon>Mucoromycota</taxon>
        <taxon>Mucoromycotina</taxon>
        <taxon>Mucoromycetes</taxon>
        <taxon>Mucorales</taxon>
        <taxon>Mucorineae</taxon>
        <taxon>Rhizopodaceae</taxon>
        <taxon>Rhizopus</taxon>
    </lineage>
</organism>
<name>A0A1X0S8Y1_RHIZD</name>
<evidence type="ECO:0000256" key="1">
    <source>
        <dbReference type="SAM" id="MobiDB-lite"/>
    </source>
</evidence>
<accession>A0A1X0S8Y1</accession>
<feature type="compositionally biased region" description="Acidic residues" evidence="1">
    <location>
        <begin position="57"/>
        <end position="66"/>
    </location>
</feature>
<evidence type="ECO:0000313" key="3">
    <source>
        <dbReference type="Proteomes" id="UP000242381"/>
    </source>
</evidence>
<dbReference type="EMBL" id="KV921291">
    <property type="protein sequence ID" value="ORE20591.1"/>
    <property type="molecule type" value="Genomic_DNA"/>
</dbReference>
<feature type="region of interest" description="Disordered" evidence="1">
    <location>
        <begin position="25"/>
        <end position="68"/>
    </location>
</feature>
<protein>
    <submittedName>
        <fullName evidence="2">Uncharacterized protein</fullName>
    </submittedName>
</protein>
<dbReference type="Proteomes" id="UP000242381">
    <property type="component" value="Unassembled WGS sequence"/>
</dbReference>
<feature type="region of interest" description="Disordered" evidence="1">
    <location>
        <begin position="83"/>
        <end position="103"/>
    </location>
</feature>
<reference evidence="2 3" key="1">
    <citation type="journal article" date="2016" name="Proc. Natl. Acad. Sci. U.S.A.">
        <title>Lipid metabolic changes in an early divergent fungus govern the establishment of a mutualistic symbiosis with endobacteria.</title>
        <authorList>
            <person name="Lastovetsky O.A."/>
            <person name="Gaspar M.L."/>
            <person name="Mondo S.J."/>
            <person name="LaButti K.M."/>
            <person name="Sandor L."/>
            <person name="Grigoriev I.V."/>
            <person name="Henry S.A."/>
            <person name="Pawlowska T.E."/>
        </authorList>
    </citation>
    <scope>NUCLEOTIDE SEQUENCE [LARGE SCALE GENOMIC DNA]</scope>
    <source>
        <strain evidence="2 3">ATCC 11559</strain>
    </source>
</reference>
<sequence length="103" mass="11750">MMFDAACDYVTIFRLPALIREVKDKHQVEDDQMPQENTARGRDLCQPSSSANVLREESDESDDSDINDIRSIDATSIFTSTVHHYKANDTNKRRSNNKTTVLD</sequence>